<accession>A0A2I1XB14</accession>
<dbReference type="Gene3D" id="3.40.50.11550">
    <property type="match status" value="1"/>
</dbReference>
<reference evidence="3 4" key="1">
    <citation type="submission" date="2017-12" db="EMBL/GenBank/DDBJ databases">
        <title>Phylogenetic diversity of female urinary microbiome.</title>
        <authorList>
            <person name="Thomas-White K."/>
            <person name="Wolfe A.J."/>
        </authorList>
    </citation>
    <scope>NUCLEOTIDE SEQUENCE [LARGE SCALE GENOMIC DNA]</scope>
    <source>
        <strain evidence="3 4">UMB0321</strain>
    </source>
</reference>
<feature type="domain" description="Haem-binding uptake Tiki superfamily ChaN" evidence="2">
    <location>
        <begin position="45"/>
        <end position="231"/>
    </location>
</feature>
<evidence type="ECO:0000313" key="4">
    <source>
        <dbReference type="Proteomes" id="UP000234767"/>
    </source>
</evidence>
<dbReference type="SUPFAM" id="SSF159501">
    <property type="entry name" value="EreA/ChaN-like"/>
    <property type="match status" value="1"/>
</dbReference>
<evidence type="ECO:0000259" key="2">
    <source>
        <dbReference type="Pfam" id="PF04187"/>
    </source>
</evidence>
<dbReference type="Pfam" id="PF04187">
    <property type="entry name" value="Cofac_haem_bdg"/>
    <property type="match status" value="1"/>
</dbReference>
<sequence>MMFKPILYRLAAAAWLFAAATVHAAAPQGRIYDTQAGREIAPEALVQQLKQADVVLIGEKHDEAAHHNAETWLLAQTADARQSGSVLLEMLDASQQRQVGEVQAWMQSGGKTTPRRLNEKMGWNNAWQWQDYSTLVHFLMGQKAKVLAANPDRAAVRQAASFVPQGKAGGDARVREALGKIMGGNHGSTDGLVSMQQFKDHTMAQNLIAAPKPAWMLAGAIHTSKQLGVPLFLRDAGYGGKVKVVILADPANSPENEHGDFIWYVK</sequence>
<dbReference type="RefSeq" id="WP_101810575.1">
    <property type="nucleotide sequence ID" value="NZ_PKJO01000010.1"/>
</dbReference>
<evidence type="ECO:0000313" key="3">
    <source>
        <dbReference type="EMBL" id="PLA39832.1"/>
    </source>
</evidence>
<keyword evidence="1" id="KW-0732">Signal</keyword>
<gene>
    <name evidence="3" type="ORF">CYK00_08650</name>
</gene>
<dbReference type="AlphaFoldDB" id="A0A2I1XB14"/>
<dbReference type="InterPro" id="IPR016773">
    <property type="entry name" value="Fe3_uptake_reg_CjrA_prd"/>
</dbReference>
<dbReference type="Gene3D" id="1.10.8.760">
    <property type="entry name" value="Haem-binding uptake, Tiki superfamily, ChaN, domain 2"/>
    <property type="match status" value="1"/>
</dbReference>
<dbReference type="Proteomes" id="UP000234767">
    <property type="component" value="Unassembled WGS sequence"/>
</dbReference>
<dbReference type="EMBL" id="PKJO01000010">
    <property type="protein sequence ID" value="PLA39832.1"/>
    <property type="molecule type" value="Genomic_DNA"/>
</dbReference>
<feature type="chain" id="PRO_5014171101" description="Haem-binding uptake Tiki superfamily ChaN domain-containing protein" evidence="1">
    <location>
        <begin position="25"/>
        <end position="266"/>
    </location>
</feature>
<protein>
    <recommendedName>
        <fullName evidence="2">Haem-binding uptake Tiki superfamily ChaN domain-containing protein</fullName>
    </recommendedName>
</protein>
<comment type="caution">
    <text evidence="3">The sequence shown here is derived from an EMBL/GenBank/DDBJ whole genome shotgun (WGS) entry which is preliminary data.</text>
</comment>
<name>A0A2I1XB14_NEISI</name>
<dbReference type="InterPro" id="IPR007314">
    <property type="entry name" value="Cofac_haem-bd_dom"/>
</dbReference>
<dbReference type="PIRSF" id="PIRSF020419">
    <property type="entry name" value="Fe_uptake_reg_CjrA_prd"/>
    <property type="match status" value="1"/>
</dbReference>
<evidence type="ECO:0000256" key="1">
    <source>
        <dbReference type="SAM" id="SignalP"/>
    </source>
</evidence>
<proteinExistence type="predicted"/>
<organism evidence="3 4">
    <name type="scientific">Neisseria sicca</name>
    <dbReference type="NCBI Taxonomy" id="490"/>
    <lineage>
        <taxon>Bacteria</taxon>
        <taxon>Pseudomonadati</taxon>
        <taxon>Pseudomonadota</taxon>
        <taxon>Betaproteobacteria</taxon>
        <taxon>Neisseriales</taxon>
        <taxon>Neisseriaceae</taxon>
        <taxon>Neisseria</taxon>
    </lineage>
</organism>
<feature type="signal peptide" evidence="1">
    <location>
        <begin position="1"/>
        <end position="24"/>
    </location>
</feature>